<name>A0A8S0Q9M1_OLEEU</name>
<dbReference type="EMBL" id="CACTIH010001816">
    <property type="protein sequence ID" value="CAA2963982.1"/>
    <property type="molecule type" value="Genomic_DNA"/>
</dbReference>
<evidence type="ECO:0000313" key="1">
    <source>
        <dbReference type="EMBL" id="CAA2963982.1"/>
    </source>
</evidence>
<dbReference type="Proteomes" id="UP000594638">
    <property type="component" value="Unassembled WGS sequence"/>
</dbReference>
<dbReference type="Gramene" id="OE9A011661T1">
    <property type="protein sequence ID" value="OE9A011661C1"/>
    <property type="gene ID" value="OE9A011661"/>
</dbReference>
<keyword evidence="2" id="KW-1185">Reference proteome</keyword>
<reference evidence="1 2" key="1">
    <citation type="submission" date="2019-12" db="EMBL/GenBank/DDBJ databases">
        <authorList>
            <person name="Alioto T."/>
            <person name="Alioto T."/>
            <person name="Gomez Garrido J."/>
        </authorList>
    </citation>
    <scope>NUCLEOTIDE SEQUENCE [LARGE SCALE GENOMIC DNA]</scope>
</reference>
<gene>
    <name evidence="1" type="ORF">OLEA9_A011661</name>
</gene>
<protein>
    <submittedName>
        <fullName evidence="1">Uncharacterized protein</fullName>
    </submittedName>
</protein>
<comment type="caution">
    <text evidence="1">The sequence shown here is derived from an EMBL/GenBank/DDBJ whole genome shotgun (WGS) entry which is preliminary data.</text>
</comment>
<dbReference type="AlphaFoldDB" id="A0A8S0Q9M1"/>
<evidence type="ECO:0000313" key="2">
    <source>
        <dbReference type="Proteomes" id="UP000594638"/>
    </source>
</evidence>
<accession>A0A8S0Q9M1</accession>
<proteinExistence type="predicted"/>
<organism evidence="1 2">
    <name type="scientific">Olea europaea subsp. europaea</name>
    <dbReference type="NCBI Taxonomy" id="158383"/>
    <lineage>
        <taxon>Eukaryota</taxon>
        <taxon>Viridiplantae</taxon>
        <taxon>Streptophyta</taxon>
        <taxon>Embryophyta</taxon>
        <taxon>Tracheophyta</taxon>
        <taxon>Spermatophyta</taxon>
        <taxon>Magnoliopsida</taxon>
        <taxon>eudicotyledons</taxon>
        <taxon>Gunneridae</taxon>
        <taxon>Pentapetalae</taxon>
        <taxon>asterids</taxon>
        <taxon>lamiids</taxon>
        <taxon>Lamiales</taxon>
        <taxon>Oleaceae</taxon>
        <taxon>Oleeae</taxon>
        <taxon>Olea</taxon>
    </lineage>
</organism>
<sequence length="100" mass="10969">MSAKAKLIWNPFKFAHKFVGSPNQLKNDITFVGSRDGDHTDRFFYGGIFSATLQSSRSDEAEPTAVKDEGGVDGDRIWKIGDGSGFGGFDLGVFFLPSFR</sequence>